<comment type="caution">
    <text evidence="2">The sequence shown here is derived from an EMBL/GenBank/DDBJ whole genome shotgun (WGS) entry which is preliminary data.</text>
</comment>
<evidence type="ECO:0008006" key="4">
    <source>
        <dbReference type="Google" id="ProtNLM"/>
    </source>
</evidence>
<gene>
    <name evidence="2" type="ORF">D0869_07010</name>
</gene>
<dbReference type="Pfam" id="PF08613">
    <property type="entry name" value="Cyclin"/>
    <property type="match status" value="1"/>
</dbReference>
<feature type="region of interest" description="Disordered" evidence="1">
    <location>
        <begin position="87"/>
        <end position="133"/>
    </location>
</feature>
<dbReference type="GO" id="GO:0019901">
    <property type="term" value="F:protein kinase binding"/>
    <property type="evidence" value="ECO:0007669"/>
    <property type="project" value="InterPro"/>
</dbReference>
<proteinExistence type="predicted"/>
<name>A0A3M6WRK4_HORWE</name>
<dbReference type="GO" id="GO:0005634">
    <property type="term" value="C:nucleus"/>
    <property type="evidence" value="ECO:0007669"/>
    <property type="project" value="TreeGrafter"/>
</dbReference>
<dbReference type="VEuPathDB" id="FungiDB:BTJ68_15045"/>
<organism evidence="2 3">
    <name type="scientific">Hortaea werneckii</name>
    <name type="common">Black yeast</name>
    <name type="synonym">Cladosporium werneckii</name>
    <dbReference type="NCBI Taxonomy" id="91943"/>
    <lineage>
        <taxon>Eukaryota</taxon>
        <taxon>Fungi</taxon>
        <taxon>Dikarya</taxon>
        <taxon>Ascomycota</taxon>
        <taxon>Pezizomycotina</taxon>
        <taxon>Dothideomycetes</taxon>
        <taxon>Dothideomycetidae</taxon>
        <taxon>Mycosphaerellales</taxon>
        <taxon>Teratosphaeriaceae</taxon>
        <taxon>Hortaea</taxon>
    </lineage>
</organism>
<reference evidence="2 3" key="1">
    <citation type="journal article" date="2018" name="BMC Genomics">
        <title>Genomic evidence for intraspecific hybridization in a clonal and extremely halotolerant yeast.</title>
        <authorList>
            <person name="Gostincar C."/>
            <person name="Stajich J.E."/>
            <person name="Zupancic J."/>
            <person name="Zalar P."/>
            <person name="Gunde-Cimerman N."/>
        </authorList>
    </citation>
    <scope>NUCLEOTIDE SEQUENCE [LARGE SCALE GENOMIC DNA]</scope>
    <source>
        <strain evidence="2 3">EXF-6656</strain>
    </source>
</reference>
<evidence type="ECO:0000313" key="3">
    <source>
        <dbReference type="Proteomes" id="UP000281245"/>
    </source>
</evidence>
<dbReference type="AlphaFoldDB" id="A0A3M6WRK4"/>
<dbReference type="Gene3D" id="1.10.472.10">
    <property type="entry name" value="Cyclin-like"/>
    <property type="match status" value="1"/>
</dbReference>
<feature type="compositionally biased region" description="Pro residues" evidence="1">
    <location>
        <begin position="89"/>
        <end position="100"/>
    </location>
</feature>
<sequence>MYWGGMEDGDLQQDAGASATATTPPPPPEPRAAEKPSAQAVEADYASRSDEPLDLNGEEWDIESISALAALRMLMIALQQLANVMGDVPPTPPVSRPPTPSKKESRPRRTSSPNLGDHSNIGSPEAQPDEPTYVEHGADAEDTTLQRVAIARRFFSKTAPPFSIREYLMRLHQFCPHSPGVYLTAALYCHRLCVADLLVPATNRTLHRLSLAAIRVAAKALEDNKWPQERMAGVGGVTKRQLMNLEVSLCFLLDFDFGVDGKALAKRMFLLQQAAQHGLGARSKLGGDFSLRLPLHRRTHIV</sequence>
<dbReference type="CDD" id="cd20558">
    <property type="entry name" value="CYCLIN_ScPCL7-like"/>
    <property type="match status" value="1"/>
</dbReference>
<dbReference type="InterPro" id="IPR036915">
    <property type="entry name" value="Cyclin-like_sf"/>
</dbReference>
<feature type="region of interest" description="Disordered" evidence="1">
    <location>
        <begin position="1"/>
        <end position="54"/>
    </location>
</feature>
<dbReference type="Proteomes" id="UP000281245">
    <property type="component" value="Unassembled WGS sequence"/>
</dbReference>
<dbReference type="PANTHER" id="PTHR15615">
    <property type="match status" value="1"/>
</dbReference>
<dbReference type="PANTHER" id="PTHR15615:SF32">
    <property type="entry name" value="PROTEIN KINASE COMPLEX COMPONENT, PUTATIVE (AFU_ORTHOLOGUE AFUA_2G07660)-RELATED"/>
    <property type="match status" value="1"/>
</dbReference>
<dbReference type="OrthoDB" id="5304883at2759"/>
<accession>A0A3M6WRK4</accession>
<dbReference type="SUPFAM" id="SSF47954">
    <property type="entry name" value="Cyclin-like"/>
    <property type="match status" value="1"/>
</dbReference>
<dbReference type="GO" id="GO:0000307">
    <property type="term" value="C:cyclin-dependent protein kinase holoenzyme complex"/>
    <property type="evidence" value="ECO:0007669"/>
    <property type="project" value="TreeGrafter"/>
</dbReference>
<dbReference type="GO" id="GO:0016538">
    <property type="term" value="F:cyclin-dependent protein serine/threonine kinase regulator activity"/>
    <property type="evidence" value="ECO:0007669"/>
    <property type="project" value="TreeGrafter"/>
</dbReference>
<dbReference type="EMBL" id="QWIJ01000540">
    <property type="protein sequence ID" value="RMX81177.1"/>
    <property type="molecule type" value="Genomic_DNA"/>
</dbReference>
<evidence type="ECO:0000256" key="1">
    <source>
        <dbReference type="SAM" id="MobiDB-lite"/>
    </source>
</evidence>
<evidence type="ECO:0000313" key="2">
    <source>
        <dbReference type="EMBL" id="RMX81177.1"/>
    </source>
</evidence>
<dbReference type="InterPro" id="IPR013922">
    <property type="entry name" value="Cyclin_PHO80-like"/>
</dbReference>
<protein>
    <recommendedName>
        <fullName evidence="4">Cyclin-domain-containing protein</fullName>
    </recommendedName>
</protein>